<dbReference type="NCBIfam" id="NF037995">
    <property type="entry name" value="TRAP_S1"/>
    <property type="match status" value="1"/>
</dbReference>
<keyword evidence="1 2" id="KW-0732">Signal</keyword>
<dbReference type="NCBIfam" id="TIGR00787">
    <property type="entry name" value="dctP"/>
    <property type="match status" value="1"/>
</dbReference>
<dbReference type="InterPro" id="IPR018389">
    <property type="entry name" value="DctP_fam"/>
</dbReference>
<keyword evidence="4" id="KW-1185">Reference proteome</keyword>
<dbReference type="EMBL" id="JAMXLR010000072">
    <property type="protein sequence ID" value="MCO6046263.1"/>
    <property type="molecule type" value="Genomic_DNA"/>
</dbReference>
<dbReference type="InterPro" id="IPR038404">
    <property type="entry name" value="TRAP_DctP_sf"/>
</dbReference>
<dbReference type="GO" id="GO:0030246">
    <property type="term" value="F:carbohydrate binding"/>
    <property type="evidence" value="ECO:0007669"/>
    <property type="project" value="TreeGrafter"/>
</dbReference>
<protein>
    <submittedName>
        <fullName evidence="3">TRAP transporter substrate-binding protein</fullName>
    </submittedName>
</protein>
<feature type="chain" id="PRO_5040953493" evidence="2">
    <location>
        <begin position="27"/>
        <end position="338"/>
    </location>
</feature>
<organism evidence="3 4">
    <name type="scientific">Aeoliella straminimaris</name>
    <dbReference type="NCBI Taxonomy" id="2954799"/>
    <lineage>
        <taxon>Bacteria</taxon>
        <taxon>Pseudomonadati</taxon>
        <taxon>Planctomycetota</taxon>
        <taxon>Planctomycetia</taxon>
        <taxon>Pirellulales</taxon>
        <taxon>Lacipirellulaceae</taxon>
        <taxon>Aeoliella</taxon>
    </lineage>
</organism>
<dbReference type="GO" id="GO:0030288">
    <property type="term" value="C:outer membrane-bounded periplasmic space"/>
    <property type="evidence" value="ECO:0007669"/>
    <property type="project" value="InterPro"/>
</dbReference>
<evidence type="ECO:0000313" key="4">
    <source>
        <dbReference type="Proteomes" id="UP001155241"/>
    </source>
</evidence>
<dbReference type="RefSeq" id="WP_252854377.1">
    <property type="nucleotide sequence ID" value="NZ_JAMXLR010000072.1"/>
</dbReference>
<dbReference type="InterPro" id="IPR004682">
    <property type="entry name" value="TRAP_DctP"/>
</dbReference>
<dbReference type="CDD" id="cd13671">
    <property type="entry name" value="PBP2_TRAP_SBP_like_3"/>
    <property type="match status" value="1"/>
</dbReference>
<feature type="signal peptide" evidence="2">
    <location>
        <begin position="1"/>
        <end position="26"/>
    </location>
</feature>
<dbReference type="Proteomes" id="UP001155241">
    <property type="component" value="Unassembled WGS sequence"/>
</dbReference>
<comment type="caution">
    <text evidence="3">The sequence shown here is derived from an EMBL/GenBank/DDBJ whole genome shotgun (WGS) entry which is preliminary data.</text>
</comment>
<dbReference type="Gene3D" id="3.40.190.170">
    <property type="entry name" value="Bacterial extracellular solute-binding protein, family 7"/>
    <property type="match status" value="1"/>
</dbReference>
<name>A0A9X2FDL1_9BACT</name>
<dbReference type="Pfam" id="PF03480">
    <property type="entry name" value="DctP"/>
    <property type="match status" value="1"/>
</dbReference>
<reference evidence="3" key="1">
    <citation type="submission" date="2022-06" db="EMBL/GenBank/DDBJ databases">
        <title>Aeoliella straminimaris, a novel planctomycete from sediments.</title>
        <authorList>
            <person name="Vitorino I.R."/>
            <person name="Lage O.M."/>
        </authorList>
    </citation>
    <scope>NUCLEOTIDE SEQUENCE</scope>
    <source>
        <strain evidence="3">ICT_H6.2</strain>
    </source>
</reference>
<dbReference type="PIRSF" id="PIRSF006470">
    <property type="entry name" value="DctB"/>
    <property type="match status" value="1"/>
</dbReference>
<proteinExistence type="predicted"/>
<sequence length="338" mass="37121">MSKTVSLLLVGCATCLLLAIAAVAVATGAAMAPADRVELKLGHSLDQNHPVHLAMEFMKERLAEKSSGTMILEIRPNGQLGAETECLSLVQRGVLAMTKTSAAPLENFVPEMAVFGIPFLFEDEAHFWRVLHSDLGNDLLEAGADSGLRGLSYYDAGARSFYTISRPIMTPEDLKGLLIRVQESPTSIAMIESLGGSPTPVDFGDLYTALQQGVVDGAENNPPSFYTNRHYEVCKHLSLDQHTRTPDVLIISQRWWQRLTPQQQQWLAEAAQESAEYERKLWQEKTQEALAGAEERGVTIHHPDLEPFRQSVSSMVESYAGTPTGDLIEKIQAMGGEQ</sequence>
<evidence type="ECO:0000313" key="3">
    <source>
        <dbReference type="EMBL" id="MCO6046263.1"/>
    </source>
</evidence>
<dbReference type="PANTHER" id="PTHR33376">
    <property type="match status" value="1"/>
</dbReference>
<evidence type="ECO:0000256" key="2">
    <source>
        <dbReference type="SAM" id="SignalP"/>
    </source>
</evidence>
<dbReference type="GO" id="GO:0055085">
    <property type="term" value="P:transmembrane transport"/>
    <property type="evidence" value="ECO:0007669"/>
    <property type="project" value="InterPro"/>
</dbReference>
<accession>A0A9X2FDL1</accession>
<dbReference type="AlphaFoldDB" id="A0A9X2FDL1"/>
<evidence type="ECO:0000256" key="1">
    <source>
        <dbReference type="ARBA" id="ARBA00022729"/>
    </source>
</evidence>
<dbReference type="PANTHER" id="PTHR33376:SF2">
    <property type="entry name" value="DICARBOXYLATE-BINDING PERIPLASMIC PROTEIN"/>
    <property type="match status" value="1"/>
</dbReference>
<gene>
    <name evidence="3" type="ORF">NG895_20385</name>
</gene>